<evidence type="ECO:0000313" key="4">
    <source>
        <dbReference type="Proteomes" id="UP000314294"/>
    </source>
</evidence>
<evidence type="ECO:0000256" key="1">
    <source>
        <dbReference type="ARBA" id="ARBA00022737"/>
    </source>
</evidence>
<evidence type="ECO:0000313" key="3">
    <source>
        <dbReference type="EMBL" id="TNN36792.1"/>
    </source>
</evidence>
<comment type="caution">
    <text evidence="3">The sequence shown here is derived from an EMBL/GenBank/DDBJ whole genome shotgun (WGS) entry which is preliminary data.</text>
</comment>
<evidence type="ECO:0000256" key="2">
    <source>
        <dbReference type="ARBA" id="ARBA00023203"/>
    </source>
</evidence>
<dbReference type="PANTHER" id="PTHR11915">
    <property type="entry name" value="SPECTRIN/FILAMIN RELATED CYTOSKELETAL PROTEIN"/>
    <property type="match status" value="1"/>
</dbReference>
<keyword evidence="1" id="KW-0677">Repeat</keyword>
<dbReference type="GO" id="GO:0003779">
    <property type="term" value="F:actin binding"/>
    <property type="evidence" value="ECO:0007669"/>
    <property type="project" value="UniProtKB-KW"/>
</dbReference>
<keyword evidence="4" id="KW-1185">Reference proteome</keyword>
<organism evidence="3 4">
    <name type="scientific">Liparis tanakae</name>
    <name type="common">Tanaka's snailfish</name>
    <dbReference type="NCBI Taxonomy" id="230148"/>
    <lineage>
        <taxon>Eukaryota</taxon>
        <taxon>Metazoa</taxon>
        <taxon>Chordata</taxon>
        <taxon>Craniata</taxon>
        <taxon>Vertebrata</taxon>
        <taxon>Euteleostomi</taxon>
        <taxon>Actinopterygii</taxon>
        <taxon>Neopterygii</taxon>
        <taxon>Teleostei</taxon>
        <taxon>Neoteleostei</taxon>
        <taxon>Acanthomorphata</taxon>
        <taxon>Eupercaria</taxon>
        <taxon>Perciformes</taxon>
        <taxon>Cottioidei</taxon>
        <taxon>Cottales</taxon>
        <taxon>Liparidae</taxon>
        <taxon>Liparis</taxon>
    </lineage>
</organism>
<accession>A0A4Z2F903</accession>
<gene>
    <name evidence="3" type="primary">SPTB_1</name>
    <name evidence="3" type="ORF">EYF80_053037</name>
</gene>
<dbReference type="EMBL" id="SRLO01001571">
    <property type="protein sequence ID" value="TNN36792.1"/>
    <property type="molecule type" value="Genomic_DNA"/>
</dbReference>
<dbReference type="SUPFAM" id="SSF46966">
    <property type="entry name" value="Spectrin repeat"/>
    <property type="match status" value="2"/>
</dbReference>
<dbReference type="CDD" id="cd00176">
    <property type="entry name" value="SPEC"/>
    <property type="match status" value="1"/>
</dbReference>
<sequence length="220" mass="25224">METEDSETLTDQNLLRDKFREFARETGMLGQERVDLVNGTVDELIEAGHAEAAAMAEWKDAINENWADLLELIDTRAQLLTTSYELLRYFDDGKELVAQIHDKQKELPDDVGEDFSKAESFHRMHAAFERDISALGKQVQQFQETAARLHAQYAGGRADAIQGKEREVVEAWRGLLEACDGRRAQLEDTAEKFRFFAVVRDLMAWMESTIQQIETQEKPR</sequence>
<dbReference type="AlphaFoldDB" id="A0A4Z2F903"/>
<keyword evidence="2" id="KW-0009">Actin-binding</keyword>
<dbReference type="Pfam" id="PF00435">
    <property type="entry name" value="Spectrin"/>
    <property type="match status" value="2"/>
</dbReference>
<reference evidence="3 4" key="1">
    <citation type="submission" date="2019-03" db="EMBL/GenBank/DDBJ databases">
        <title>First draft genome of Liparis tanakae, snailfish: a comprehensive survey of snailfish specific genes.</title>
        <authorList>
            <person name="Kim W."/>
            <person name="Song I."/>
            <person name="Jeong J.-H."/>
            <person name="Kim D."/>
            <person name="Kim S."/>
            <person name="Ryu S."/>
            <person name="Song J.Y."/>
            <person name="Lee S.K."/>
        </authorList>
    </citation>
    <scope>NUCLEOTIDE SEQUENCE [LARGE SCALE GENOMIC DNA]</scope>
    <source>
        <tissue evidence="3">Muscle</tissue>
    </source>
</reference>
<protein>
    <submittedName>
        <fullName evidence="3">Spectrin beta chain, erythrocytic</fullName>
    </submittedName>
</protein>
<dbReference type="OrthoDB" id="5865767at2759"/>
<dbReference type="Proteomes" id="UP000314294">
    <property type="component" value="Unassembled WGS sequence"/>
</dbReference>
<dbReference type="SMART" id="SM00150">
    <property type="entry name" value="SPEC"/>
    <property type="match status" value="2"/>
</dbReference>
<proteinExistence type="predicted"/>
<dbReference type="InterPro" id="IPR002017">
    <property type="entry name" value="Spectrin_repeat"/>
</dbReference>
<dbReference type="InterPro" id="IPR018159">
    <property type="entry name" value="Spectrin/alpha-actinin"/>
</dbReference>
<name>A0A4Z2F903_9TELE</name>
<dbReference type="Gene3D" id="1.20.58.60">
    <property type="match status" value="2"/>
</dbReference>